<dbReference type="InterPro" id="IPR005835">
    <property type="entry name" value="NTP_transferase_dom"/>
</dbReference>
<evidence type="ECO:0000256" key="6">
    <source>
        <dbReference type="ARBA" id="ARBA00022695"/>
    </source>
</evidence>
<dbReference type="Pfam" id="PF00483">
    <property type="entry name" value="NTP_transferase"/>
    <property type="match status" value="1"/>
</dbReference>
<dbReference type="InterPro" id="IPR011831">
    <property type="entry name" value="ADP-Glc_PPase"/>
</dbReference>
<keyword evidence="4" id="KW-0021">Allosteric enzyme</keyword>
<dbReference type="PANTHER" id="PTHR43523">
    <property type="entry name" value="GLUCOSE-1-PHOSPHATE ADENYLYLTRANSFERASE-RELATED"/>
    <property type="match status" value="1"/>
</dbReference>
<dbReference type="EC" id="2.7.7.27" evidence="3"/>
<dbReference type="AlphaFoldDB" id="A0A7S3VSN2"/>
<sequence>MLTGRLPTTGLQIGTKLCGRPTTRPACSKSSSSSAESIIEPWPVQENEPPNVARMSIDDFYEQVYRPTSPTPKEGSRPTIKQLPRGSACAVVLGGAMADSRRLYPLTQNRTLPAVPFASNYRLIDIVLSNLVNSNVRQIFVLTQYNSKSLNSYLQKAYDLGVGVHLGGEGYVEVVAAAQGPSEKRFAEGSVDVVRQWMNLFDSNSKNKWVEDIIVLPSDQVYQADFTQMLDFHRNSNADITIVCKSVEERDAQLQGIVKLGGGARIQSFVEKPDAEELSHMTMSMGEIIDFYKESNIDEVPFEVDADPNARVLLGSCGMYIFRKDVLQQLIESADAKDIGKDLIPTAVNKGLQLYAYNHPGFWADIGGSVQSFYDFHIGLARDELPFRLQQPLDTPFFHSPTCLSPTGASSARTCNVVVGSGCELGACTIRDSVLGQRTIIGDGCNIEGAVIMGCSFYERERPMSRLQPISPSYPPMGIGAGTIIRRAILDKNVRVGKNVQLVNKDGLRDSVGELPFDICIKDGIMVVPKNVAIPDGTVL</sequence>
<name>A0A7S3VSN2_DUNTE</name>
<evidence type="ECO:0000313" key="10">
    <source>
        <dbReference type="EMBL" id="CAE0505112.1"/>
    </source>
</evidence>
<reference evidence="10" key="1">
    <citation type="submission" date="2021-01" db="EMBL/GenBank/DDBJ databases">
        <authorList>
            <person name="Corre E."/>
            <person name="Pelletier E."/>
            <person name="Niang G."/>
            <person name="Scheremetjew M."/>
            <person name="Finn R."/>
            <person name="Kale V."/>
            <person name="Holt S."/>
            <person name="Cochrane G."/>
            <person name="Meng A."/>
            <person name="Brown T."/>
            <person name="Cohen L."/>
        </authorList>
    </citation>
    <scope>NUCLEOTIDE SEQUENCE</scope>
    <source>
        <strain evidence="10">CCMP1320</strain>
    </source>
</reference>
<evidence type="ECO:0000256" key="5">
    <source>
        <dbReference type="ARBA" id="ARBA00022679"/>
    </source>
</evidence>
<keyword evidence="7" id="KW-0547">Nucleotide-binding</keyword>
<comment type="similarity">
    <text evidence="2">Belongs to the bacterial/plant glucose-1-phosphate adenylyltransferase family.</text>
</comment>
<feature type="domain" description="Nucleotidyl transferase" evidence="9">
    <location>
        <begin position="100"/>
        <end position="377"/>
    </location>
</feature>
<accession>A0A7S3VSN2</accession>
<feature type="region of interest" description="Disordered" evidence="8">
    <location>
        <begin position="1"/>
        <end position="38"/>
    </location>
</feature>
<dbReference type="CDD" id="cd04651">
    <property type="entry name" value="LbH_G1P_AT_C"/>
    <property type="match status" value="1"/>
</dbReference>
<comment type="catalytic activity">
    <reaction evidence="1">
        <text>alpha-D-glucose 1-phosphate + ATP + H(+) = ADP-alpha-D-glucose + diphosphate</text>
        <dbReference type="Rhea" id="RHEA:12120"/>
        <dbReference type="ChEBI" id="CHEBI:15378"/>
        <dbReference type="ChEBI" id="CHEBI:30616"/>
        <dbReference type="ChEBI" id="CHEBI:33019"/>
        <dbReference type="ChEBI" id="CHEBI:57498"/>
        <dbReference type="ChEBI" id="CHEBI:58601"/>
        <dbReference type="EC" id="2.7.7.27"/>
    </reaction>
</comment>
<evidence type="ECO:0000256" key="7">
    <source>
        <dbReference type="ARBA" id="ARBA00022741"/>
    </source>
</evidence>
<dbReference type="CDD" id="cd02508">
    <property type="entry name" value="ADP_Glucose_PP"/>
    <property type="match status" value="1"/>
</dbReference>
<dbReference type="InterPro" id="IPR029044">
    <property type="entry name" value="Nucleotide-diphossugar_trans"/>
</dbReference>
<organism evidence="10">
    <name type="scientific">Dunaliella tertiolecta</name>
    <name type="common">Green alga</name>
    <dbReference type="NCBI Taxonomy" id="3047"/>
    <lineage>
        <taxon>Eukaryota</taxon>
        <taxon>Viridiplantae</taxon>
        <taxon>Chlorophyta</taxon>
        <taxon>core chlorophytes</taxon>
        <taxon>Chlorophyceae</taxon>
        <taxon>CS clade</taxon>
        <taxon>Chlamydomonadales</taxon>
        <taxon>Dunaliellaceae</taxon>
        <taxon>Dunaliella</taxon>
    </lineage>
</organism>
<evidence type="ECO:0000256" key="2">
    <source>
        <dbReference type="ARBA" id="ARBA00010443"/>
    </source>
</evidence>
<feature type="compositionally biased region" description="Low complexity" evidence="8">
    <location>
        <begin position="28"/>
        <end position="37"/>
    </location>
</feature>
<dbReference type="SUPFAM" id="SSF53448">
    <property type="entry name" value="Nucleotide-diphospho-sugar transferases"/>
    <property type="match status" value="1"/>
</dbReference>
<dbReference type="Pfam" id="PF25247">
    <property type="entry name" value="LbH_GLGC"/>
    <property type="match status" value="1"/>
</dbReference>
<evidence type="ECO:0000256" key="1">
    <source>
        <dbReference type="ARBA" id="ARBA00000956"/>
    </source>
</evidence>
<keyword evidence="5" id="KW-0808">Transferase</keyword>
<dbReference type="GO" id="GO:0005978">
    <property type="term" value="P:glycogen biosynthetic process"/>
    <property type="evidence" value="ECO:0007669"/>
    <property type="project" value="InterPro"/>
</dbReference>
<dbReference type="EMBL" id="HBIP01033083">
    <property type="protein sequence ID" value="CAE0505112.1"/>
    <property type="molecule type" value="Transcribed_RNA"/>
</dbReference>
<dbReference type="SUPFAM" id="SSF51161">
    <property type="entry name" value="Trimeric LpxA-like enzymes"/>
    <property type="match status" value="1"/>
</dbReference>
<gene>
    <name evidence="10" type="ORF">DTER00134_LOCUS20185</name>
</gene>
<dbReference type="GO" id="GO:0000166">
    <property type="term" value="F:nucleotide binding"/>
    <property type="evidence" value="ECO:0007669"/>
    <property type="project" value="UniProtKB-KW"/>
</dbReference>
<evidence type="ECO:0000259" key="9">
    <source>
        <dbReference type="Pfam" id="PF00483"/>
    </source>
</evidence>
<dbReference type="GO" id="GO:0008878">
    <property type="term" value="F:glucose-1-phosphate adenylyltransferase activity"/>
    <property type="evidence" value="ECO:0007669"/>
    <property type="project" value="UniProtKB-EC"/>
</dbReference>
<dbReference type="PANTHER" id="PTHR43523:SF12">
    <property type="entry name" value="GLUCOSE-1-PHOSPHATE ADENYLYLTRANSFERASE LARGE SUBUNIT 1, CHLOROPLASTIC-RELATED"/>
    <property type="match status" value="1"/>
</dbReference>
<proteinExistence type="inferred from homology"/>
<evidence type="ECO:0000256" key="4">
    <source>
        <dbReference type="ARBA" id="ARBA00022533"/>
    </source>
</evidence>
<dbReference type="InterPro" id="IPR011004">
    <property type="entry name" value="Trimer_LpxA-like_sf"/>
</dbReference>
<evidence type="ECO:0000256" key="3">
    <source>
        <dbReference type="ARBA" id="ARBA00012460"/>
    </source>
</evidence>
<dbReference type="Gene3D" id="3.90.550.10">
    <property type="entry name" value="Spore Coat Polysaccharide Biosynthesis Protein SpsA, Chain A"/>
    <property type="match status" value="1"/>
</dbReference>
<dbReference type="Gene3D" id="2.160.10.10">
    <property type="entry name" value="Hexapeptide repeat proteins"/>
    <property type="match status" value="1"/>
</dbReference>
<keyword evidence="6" id="KW-0548">Nucleotidyltransferase</keyword>
<protein>
    <recommendedName>
        <fullName evidence="3">glucose-1-phosphate adenylyltransferase</fullName>
        <ecNumber evidence="3">2.7.7.27</ecNumber>
    </recommendedName>
</protein>
<evidence type="ECO:0000256" key="8">
    <source>
        <dbReference type="SAM" id="MobiDB-lite"/>
    </source>
</evidence>